<keyword evidence="2" id="KW-1185">Reference proteome</keyword>
<dbReference type="Proteomes" id="UP001164250">
    <property type="component" value="Chromosome 12"/>
</dbReference>
<sequence>MAYIPKTKNTIISKEKKFYM</sequence>
<proteinExistence type="predicted"/>
<evidence type="ECO:0000313" key="2">
    <source>
        <dbReference type="Proteomes" id="UP001164250"/>
    </source>
</evidence>
<reference evidence="2" key="1">
    <citation type="journal article" date="2023" name="G3 (Bethesda)">
        <title>Genome assembly and association tests identify interacting loci associated with vigor, precocity, and sex in interspecific pistachio rootstocks.</title>
        <authorList>
            <person name="Palmer W."/>
            <person name="Jacygrad E."/>
            <person name="Sagayaradj S."/>
            <person name="Cavanaugh K."/>
            <person name="Han R."/>
            <person name="Bertier L."/>
            <person name="Beede B."/>
            <person name="Kafkas S."/>
            <person name="Golino D."/>
            <person name="Preece J."/>
            <person name="Michelmore R."/>
        </authorList>
    </citation>
    <scope>NUCLEOTIDE SEQUENCE [LARGE SCALE GENOMIC DNA]</scope>
</reference>
<name>A0ACC1A2Q4_9ROSI</name>
<dbReference type="EMBL" id="CM047908">
    <property type="protein sequence ID" value="KAJ0081317.1"/>
    <property type="molecule type" value="Genomic_DNA"/>
</dbReference>
<gene>
    <name evidence="1" type="ORF">Patl1_10208</name>
</gene>
<evidence type="ECO:0000313" key="1">
    <source>
        <dbReference type="EMBL" id="KAJ0081317.1"/>
    </source>
</evidence>
<protein>
    <submittedName>
        <fullName evidence="1">Uncharacterized protein</fullName>
    </submittedName>
</protein>
<accession>A0ACC1A2Q4</accession>
<comment type="caution">
    <text evidence="1">The sequence shown here is derived from an EMBL/GenBank/DDBJ whole genome shotgun (WGS) entry which is preliminary data.</text>
</comment>
<organism evidence="1 2">
    <name type="scientific">Pistacia atlantica</name>
    <dbReference type="NCBI Taxonomy" id="434234"/>
    <lineage>
        <taxon>Eukaryota</taxon>
        <taxon>Viridiplantae</taxon>
        <taxon>Streptophyta</taxon>
        <taxon>Embryophyta</taxon>
        <taxon>Tracheophyta</taxon>
        <taxon>Spermatophyta</taxon>
        <taxon>Magnoliopsida</taxon>
        <taxon>eudicotyledons</taxon>
        <taxon>Gunneridae</taxon>
        <taxon>Pentapetalae</taxon>
        <taxon>rosids</taxon>
        <taxon>malvids</taxon>
        <taxon>Sapindales</taxon>
        <taxon>Anacardiaceae</taxon>
        <taxon>Pistacia</taxon>
    </lineage>
</organism>